<evidence type="ECO:0000313" key="13">
    <source>
        <dbReference type="Proteomes" id="UP000005204"/>
    </source>
</evidence>
<keyword evidence="6" id="KW-0129">CBS domain</keyword>
<sequence length="987" mass="108492">MSNSRSFTRNRIYNNILETIGDTPLVRLNRIPKDYGLECEMFAKCEFVNPGGSIKDRISYTMVLEAQKSGIAKSGTRFIEPTSGNTGIGVALATAVCGFGCTIVTPDKNSDEKMSTISLLGAEVVQTPAMAPWESSEHFLSVAKRRLLEDPNAISCDQYKNDVNPRTHYEYTAEEILALVPDVDMIVMGSGTGGTVTGVAQKVKEKCPKCIIVTVDPQGSLIFGEGPADLYFVEGIGGDFVPDVLDKSVIDKVEKPNDYDAFNMSREIIKKEGLLCGGSSGAAMISAIRAAKKLNFGAGKRVVVILPDGIRNYMTKFVCDQWMEAHLFKEPPEREFLWWNRCISNLTLNRTVPRLLENSTCIEALAAMGSENNVALVVNDEGFFKGVLTKDSLRSEATNPKKAGRIDFNEPVNRHLIKTYYKIVENRGNPTVGLASRILDIAPFVIIVEAYYENSNKKQFKGYIPKGIVTTEHVMEYILEIQAIKTINSNMSNHVDAKNGTSNSARKFFTLKDMPHIVRALDRNQKVHSDILNVIGNTPLVKLSKLPKDEGLKCEMYAKCEFLNPGGSVKDRIAYRMFLDAEQKGILKPGKSVIVEPTSGNTGIGLALAAAVRGYRCIIVLPEKMSDEKVNTLVALGAEIIRTPTEAAWDSPESNIMVAHRLAKEIPHAIILDQYNNPCNPLAHYDGTAEEILWALDDAVDMVVIGAGTSGTISGVGHKIKERCPDCVIVGVDPYGSILAEPEVLNESDVQVYEVEGIGYDFLPGTLDRTVVDKWVKSDDQNSLEIARRLIKDEGLLCGGSSGAAMWGAIQAAKSLKEGQKCVVLLPDSIRNYMTKFISDQWMEARNFKPLIKNDKLLWWDKHLTQDMVRPTKSISHYSTTAYAIATLKENPTPLLNVTGDNGSLVGLLTADNVRKKLSNMLAKTSDPLDKFLVKKYYKVDLSNKPSLGLVSRMLDISPYVVVVRSVSSAVLPVGIITSEDLLSGIH</sequence>
<keyword evidence="8" id="KW-0456">Lyase</keyword>
<evidence type="ECO:0000256" key="8">
    <source>
        <dbReference type="ARBA" id="ARBA00023239"/>
    </source>
</evidence>
<dbReference type="InterPro" id="IPR005857">
    <property type="entry name" value="Cysta_beta_synth"/>
</dbReference>
<evidence type="ECO:0000256" key="9">
    <source>
        <dbReference type="ARBA" id="ARBA00026192"/>
    </source>
</evidence>
<dbReference type="FunFam" id="3.40.50.1100:FF:000118">
    <property type="entry name" value="Related to CYS4-cystathionine beta-synthase"/>
    <property type="match status" value="2"/>
</dbReference>
<keyword evidence="13" id="KW-1185">Reference proteome</keyword>
<dbReference type="PANTHER" id="PTHR10314">
    <property type="entry name" value="CYSTATHIONINE BETA-SYNTHASE"/>
    <property type="match status" value="1"/>
</dbReference>
<comment type="cofactor">
    <cofactor evidence="1">
        <name>pyridoxal 5'-phosphate</name>
        <dbReference type="ChEBI" id="CHEBI:597326"/>
    </cofactor>
</comment>
<dbReference type="InterPro" id="IPR001216">
    <property type="entry name" value="P-phosphate_BS"/>
</dbReference>
<dbReference type="AlphaFoldDB" id="A0A8R2R3R1"/>
<dbReference type="EnsemblMetazoa" id="XM_038020434.1">
    <property type="protein sequence ID" value="XP_037876362.1"/>
    <property type="gene ID" value="LOC101742616"/>
</dbReference>
<dbReference type="GO" id="GO:0030170">
    <property type="term" value="F:pyridoxal phosphate binding"/>
    <property type="evidence" value="ECO:0007669"/>
    <property type="project" value="UniProtKB-ARBA"/>
</dbReference>
<dbReference type="GO" id="GO:0006535">
    <property type="term" value="P:cysteine biosynthetic process from serine"/>
    <property type="evidence" value="ECO:0007669"/>
    <property type="project" value="InterPro"/>
</dbReference>
<evidence type="ECO:0000256" key="5">
    <source>
        <dbReference type="ARBA" id="ARBA00022898"/>
    </source>
</evidence>
<protein>
    <recommendedName>
        <fullName evidence="9">Cystathionine beta-synthase</fullName>
        <ecNumber evidence="4">4.2.1.22</ecNumber>
    </recommendedName>
</protein>
<dbReference type="FunFam" id="3.40.50.1100:FF:000003">
    <property type="entry name" value="Cystathionine beta-synthase"/>
    <property type="match status" value="2"/>
</dbReference>
<evidence type="ECO:0000256" key="2">
    <source>
        <dbReference type="ARBA" id="ARBA00005003"/>
    </source>
</evidence>
<dbReference type="SUPFAM" id="SSF53686">
    <property type="entry name" value="Tryptophan synthase beta subunit-like PLP-dependent enzymes"/>
    <property type="match status" value="2"/>
</dbReference>
<evidence type="ECO:0000256" key="7">
    <source>
        <dbReference type="ARBA" id="ARBA00023192"/>
    </source>
</evidence>
<evidence type="ECO:0000313" key="12">
    <source>
        <dbReference type="EnsemblMetazoa" id="XP_037876362.1"/>
    </source>
</evidence>
<dbReference type="NCBIfam" id="TIGR01137">
    <property type="entry name" value="cysta_beta"/>
    <property type="match status" value="1"/>
</dbReference>
<dbReference type="SUPFAM" id="SSF54631">
    <property type="entry name" value="CBS-domain pair"/>
    <property type="match status" value="1"/>
</dbReference>
<dbReference type="GO" id="GO:0019343">
    <property type="term" value="P:cysteine biosynthetic process via cystathionine"/>
    <property type="evidence" value="ECO:0007669"/>
    <property type="project" value="InterPro"/>
</dbReference>
<dbReference type="Gene3D" id="3.40.50.1100">
    <property type="match status" value="4"/>
</dbReference>
<dbReference type="InterPro" id="IPR036052">
    <property type="entry name" value="TrpB-like_PALP_sf"/>
</dbReference>
<dbReference type="InterPro" id="IPR046342">
    <property type="entry name" value="CBS_dom_sf"/>
</dbReference>
<name>A0A8R2R3R1_BOMMO</name>
<dbReference type="Gene3D" id="3.10.580.10">
    <property type="entry name" value="CBS-domain"/>
    <property type="match status" value="2"/>
</dbReference>
<evidence type="ECO:0000256" key="6">
    <source>
        <dbReference type="ARBA" id="ARBA00023122"/>
    </source>
</evidence>
<dbReference type="InterPro" id="IPR001926">
    <property type="entry name" value="TrpB-like_PALP"/>
</dbReference>
<dbReference type="GO" id="GO:0004122">
    <property type="term" value="F:cystathionine beta-synthase activity"/>
    <property type="evidence" value="ECO:0007669"/>
    <property type="project" value="UniProtKB-EC"/>
</dbReference>
<comment type="catalytic activity">
    <reaction evidence="10">
        <text>L-homocysteine + L-serine = L,L-cystathionine + H2O</text>
        <dbReference type="Rhea" id="RHEA:10112"/>
        <dbReference type="ChEBI" id="CHEBI:15377"/>
        <dbReference type="ChEBI" id="CHEBI:33384"/>
        <dbReference type="ChEBI" id="CHEBI:58161"/>
        <dbReference type="ChEBI" id="CHEBI:58199"/>
        <dbReference type="EC" id="4.2.1.22"/>
    </reaction>
</comment>
<reference evidence="12" key="2">
    <citation type="submission" date="2022-06" db="UniProtKB">
        <authorList>
            <consortium name="EnsemblMetazoa"/>
        </authorList>
    </citation>
    <scope>IDENTIFICATION</scope>
    <source>
        <strain evidence="12">p50T (Dazao)</strain>
    </source>
</reference>
<dbReference type="InterPro" id="IPR050214">
    <property type="entry name" value="Cys_Synth/Cystath_Beta-Synth"/>
</dbReference>
<organism evidence="12 13">
    <name type="scientific">Bombyx mori</name>
    <name type="common">Silk moth</name>
    <dbReference type="NCBI Taxonomy" id="7091"/>
    <lineage>
        <taxon>Eukaryota</taxon>
        <taxon>Metazoa</taxon>
        <taxon>Ecdysozoa</taxon>
        <taxon>Arthropoda</taxon>
        <taxon>Hexapoda</taxon>
        <taxon>Insecta</taxon>
        <taxon>Pterygota</taxon>
        <taxon>Neoptera</taxon>
        <taxon>Endopterygota</taxon>
        <taxon>Lepidoptera</taxon>
        <taxon>Glossata</taxon>
        <taxon>Ditrysia</taxon>
        <taxon>Bombycoidea</taxon>
        <taxon>Bombycidae</taxon>
        <taxon>Bombycinae</taxon>
        <taxon>Bombyx</taxon>
    </lineage>
</organism>
<dbReference type="PROSITE" id="PS00901">
    <property type="entry name" value="CYS_SYNTHASE"/>
    <property type="match status" value="2"/>
</dbReference>
<dbReference type="Pfam" id="PF00291">
    <property type="entry name" value="PALP"/>
    <property type="match status" value="2"/>
</dbReference>
<comment type="pathway">
    <text evidence="2">Amino-acid biosynthesis; L-cysteine biosynthesis; L-cysteine from L-homocysteine and L-serine: step 1/2.</text>
</comment>
<evidence type="ECO:0000256" key="3">
    <source>
        <dbReference type="ARBA" id="ARBA00007103"/>
    </source>
</evidence>
<keyword evidence="5" id="KW-0663">Pyridoxal phosphate</keyword>
<dbReference type="EC" id="4.2.1.22" evidence="4"/>
<evidence type="ECO:0000259" key="11">
    <source>
        <dbReference type="Pfam" id="PF00291"/>
    </source>
</evidence>
<evidence type="ECO:0000256" key="10">
    <source>
        <dbReference type="ARBA" id="ARBA00047490"/>
    </source>
</evidence>
<reference evidence="13" key="1">
    <citation type="journal article" date="2008" name="Insect Biochem. Mol. Biol.">
        <title>The genome of a lepidopteran model insect, the silkworm Bombyx mori.</title>
        <authorList>
            <consortium name="International Silkworm Genome Consortium"/>
        </authorList>
    </citation>
    <scope>NUCLEOTIDE SEQUENCE [LARGE SCALE GENOMIC DNA]</scope>
    <source>
        <strain evidence="13">p50T</strain>
    </source>
</reference>
<feature type="domain" description="Tryptophan synthase beta chain-like PALP" evidence="11">
    <location>
        <begin position="532"/>
        <end position="828"/>
    </location>
</feature>
<comment type="similarity">
    <text evidence="3">Belongs to the cysteine synthase/cystathionine beta-synthase family.</text>
</comment>
<dbReference type="Proteomes" id="UP000005204">
    <property type="component" value="Unassembled WGS sequence"/>
</dbReference>
<dbReference type="GO" id="GO:0005737">
    <property type="term" value="C:cytoplasm"/>
    <property type="evidence" value="ECO:0007669"/>
    <property type="project" value="InterPro"/>
</dbReference>
<evidence type="ECO:0000256" key="4">
    <source>
        <dbReference type="ARBA" id="ARBA00012041"/>
    </source>
</evidence>
<accession>A0A8R2R3R1</accession>
<keyword evidence="7" id="KW-0198">Cysteine biosynthesis</keyword>
<feature type="domain" description="Tryptophan synthase beta chain-like PALP" evidence="11">
    <location>
        <begin position="17"/>
        <end position="308"/>
    </location>
</feature>
<keyword evidence="7" id="KW-0028">Amino-acid biosynthesis</keyword>
<dbReference type="CDD" id="cd01561">
    <property type="entry name" value="CBS_like"/>
    <property type="match status" value="2"/>
</dbReference>
<evidence type="ECO:0000256" key="1">
    <source>
        <dbReference type="ARBA" id="ARBA00001933"/>
    </source>
</evidence>
<proteinExistence type="inferred from homology"/>